<evidence type="ECO:0000313" key="5">
    <source>
        <dbReference type="Proteomes" id="UP000617628"/>
    </source>
</evidence>
<proteinExistence type="inferred from homology"/>
<evidence type="ECO:0000313" key="4">
    <source>
        <dbReference type="EMBL" id="MBK1875786.1"/>
    </source>
</evidence>
<dbReference type="Gene3D" id="3.30.1120.10">
    <property type="match status" value="1"/>
</dbReference>
<organism evidence="4 5">
    <name type="scientific">Pelagicoccus mobilis</name>
    <dbReference type="NCBI Taxonomy" id="415221"/>
    <lineage>
        <taxon>Bacteria</taxon>
        <taxon>Pseudomonadati</taxon>
        <taxon>Verrucomicrobiota</taxon>
        <taxon>Opitutia</taxon>
        <taxon>Puniceicoccales</taxon>
        <taxon>Pelagicoccaceae</taxon>
        <taxon>Pelagicoccus</taxon>
    </lineage>
</organism>
<reference evidence="4" key="1">
    <citation type="submission" date="2021-01" db="EMBL/GenBank/DDBJ databases">
        <title>Modified the classification status of verrucomicrobia.</title>
        <authorList>
            <person name="Feng X."/>
        </authorList>
    </citation>
    <scope>NUCLEOTIDE SEQUENCE</scope>
    <source>
        <strain evidence="4">KCTC 13126</strain>
    </source>
</reference>
<dbReference type="InterPro" id="IPR017850">
    <property type="entry name" value="Alkaline_phosphatase_core_sf"/>
</dbReference>
<dbReference type="AlphaFoldDB" id="A0A934RSX3"/>
<accession>A0A934RSX3</accession>
<sequence>MASVIAASAKPLEGSRPNIIFVMTDDQGMNLGYEGHPIIYTPHIDRFAEKSLRFKEFHVSPNCAPTRAAIMSGAHEFRSGVTHTTAEREMMALSTTTFPQQLQKAGYETAIFGKWHLGDIREYRPSQRGFDEVLIHGAGGIGQDYEGSCVDFPPNQVRETRYFDNVLLHNEKVVKTKGYCTDLFFHAALAWMRKQNEADQPFFAYISTNTPHAPLTAPKEYDDRMLKRHPEMKKANRRWTMIENIDDNFGLLMEKLEAWDMLDNTLIIFTTDNGAPHKRGSTNFNGGFKTGKGSSYEGGVNVPAYWYWKGVLDQGVETEALTAHIDLYKTFCELAGADYSETGQTLEGRSLLPLLENPNAEWEDRILFTHRGGFGKDLEKASHENWAVRTSRWRLVGEELFDISKDPFEDHNVAEKFPEIAARLSAAHYDWWDEMVPFMINEDNVWEKEAPLVELYNKQLAAGGIPEWMPEDI</sequence>
<gene>
    <name evidence="4" type="ORF">JIN87_02840</name>
</gene>
<keyword evidence="2" id="KW-0378">Hydrolase</keyword>
<dbReference type="EMBL" id="JAENIL010000004">
    <property type="protein sequence ID" value="MBK1875786.1"/>
    <property type="molecule type" value="Genomic_DNA"/>
</dbReference>
<dbReference type="SUPFAM" id="SSF53649">
    <property type="entry name" value="Alkaline phosphatase-like"/>
    <property type="match status" value="1"/>
</dbReference>
<protein>
    <submittedName>
        <fullName evidence="4">Arylsulfatase</fullName>
    </submittedName>
</protein>
<dbReference type="GO" id="GO:0004065">
    <property type="term" value="F:arylsulfatase activity"/>
    <property type="evidence" value="ECO:0007669"/>
    <property type="project" value="TreeGrafter"/>
</dbReference>
<dbReference type="Gene3D" id="3.40.720.10">
    <property type="entry name" value="Alkaline Phosphatase, subunit A"/>
    <property type="match status" value="1"/>
</dbReference>
<evidence type="ECO:0000256" key="1">
    <source>
        <dbReference type="ARBA" id="ARBA00008779"/>
    </source>
</evidence>
<dbReference type="InterPro" id="IPR000917">
    <property type="entry name" value="Sulfatase_N"/>
</dbReference>
<evidence type="ECO:0000256" key="2">
    <source>
        <dbReference type="ARBA" id="ARBA00022801"/>
    </source>
</evidence>
<dbReference type="Pfam" id="PF00884">
    <property type="entry name" value="Sulfatase"/>
    <property type="match status" value="1"/>
</dbReference>
<evidence type="ECO:0000259" key="3">
    <source>
        <dbReference type="Pfam" id="PF00884"/>
    </source>
</evidence>
<dbReference type="PANTHER" id="PTHR42693">
    <property type="entry name" value="ARYLSULFATASE FAMILY MEMBER"/>
    <property type="match status" value="1"/>
</dbReference>
<comment type="similarity">
    <text evidence="1">Belongs to the sulfatase family.</text>
</comment>
<dbReference type="Proteomes" id="UP000617628">
    <property type="component" value="Unassembled WGS sequence"/>
</dbReference>
<name>A0A934RSX3_9BACT</name>
<keyword evidence="5" id="KW-1185">Reference proteome</keyword>
<feature type="domain" description="Sulfatase N-terminal" evidence="3">
    <location>
        <begin position="17"/>
        <end position="337"/>
    </location>
</feature>
<comment type="caution">
    <text evidence="4">The sequence shown here is derived from an EMBL/GenBank/DDBJ whole genome shotgun (WGS) entry which is preliminary data.</text>
</comment>
<dbReference type="InterPro" id="IPR050738">
    <property type="entry name" value="Sulfatase"/>
</dbReference>
<dbReference type="CDD" id="cd16146">
    <property type="entry name" value="ARS_like"/>
    <property type="match status" value="1"/>
</dbReference>
<dbReference type="PANTHER" id="PTHR42693:SF53">
    <property type="entry name" value="ENDO-4-O-SULFATASE"/>
    <property type="match status" value="1"/>
</dbReference>